<evidence type="ECO:0000313" key="4">
    <source>
        <dbReference type="EMBL" id="GLR76711.1"/>
    </source>
</evidence>
<protein>
    <submittedName>
        <fullName evidence="5">Cytosine deaminase</fullName>
    </submittedName>
</protein>
<evidence type="ECO:0000313" key="5">
    <source>
        <dbReference type="EMBL" id="PQJ94258.1"/>
    </source>
</evidence>
<dbReference type="PANTHER" id="PTHR32027">
    <property type="entry name" value="CYTOSINE DEAMINASE"/>
    <property type="match status" value="1"/>
</dbReference>
<dbReference type="NCBIfam" id="NF005748">
    <property type="entry name" value="PRK07572.1"/>
    <property type="match status" value="1"/>
</dbReference>
<dbReference type="InterPro" id="IPR032466">
    <property type="entry name" value="Metal_Hydrolase"/>
</dbReference>
<dbReference type="Proteomes" id="UP001156660">
    <property type="component" value="Unassembled WGS sequence"/>
</dbReference>
<dbReference type="AlphaFoldDB" id="A0A2S7XLA7"/>
<dbReference type="GO" id="GO:0046872">
    <property type="term" value="F:metal ion binding"/>
    <property type="evidence" value="ECO:0007669"/>
    <property type="project" value="UniProtKB-KW"/>
</dbReference>
<dbReference type="GO" id="GO:0035888">
    <property type="term" value="F:isoguanine deaminase activity"/>
    <property type="evidence" value="ECO:0007669"/>
    <property type="project" value="TreeGrafter"/>
</dbReference>
<dbReference type="FunFam" id="3.20.20.140:FF:000019">
    <property type="entry name" value="Cytosine deaminase"/>
    <property type="match status" value="1"/>
</dbReference>
<dbReference type="InterPro" id="IPR011059">
    <property type="entry name" value="Metal-dep_hydrolase_composite"/>
</dbReference>
<evidence type="ECO:0000259" key="3">
    <source>
        <dbReference type="Pfam" id="PF07969"/>
    </source>
</evidence>
<dbReference type="Gene3D" id="3.20.20.140">
    <property type="entry name" value="Metal-dependent hydrolases"/>
    <property type="match status" value="1"/>
</dbReference>
<accession>A0A2S7XLA7</accession>
<dbReference type="SUPFAM" id="SSF51338">
    <property type="entry name" value="Composite domain of metallo-dependent hydrolases"/>
    <property type="match status" value="1"/>
</dbReference>
<dbReference type="EMBL" id="MSCP01000001">
    <property type="protein sequence ID" value="PQJ94258.1"/>
    <property type="molecule type" value="Genomic_DNA"/>
</dbReference>
<reference evidence="5 6" key="2">
    <citation type="submission" date="2016-12" db="EMBL/GenBank/DDBJ databases">
        <title>Diversity of luminous bacteria.</title>
        <authorList>
            <person name="Yoshizawa S."/>
            <person name="Kogure K."/>
        </authorList>
    </citation>
    <scope>NUCLEOTIDE SEQUENCE [LARGE SCALE GENOMIC DNA]</scope>
    <source>
        <strain evidence="5 6">NBRC 105001</strain>
    </source>
</reference>
<dbReference type="NCBIfam" id="NF006685">
    <property type="entry name" value="PRK09230.1"/>
    <property type="match status" value="1"/>
</dbReference>
<dbReference type="PANTHER" id="PTHR32027:SF0">
    <property type="entry name" value="CYTOSINE DEAMINASE"/>
    <property type="match status" value="1"/>
</dbReference>
<dbReference type="CDD" id="cd01293">
    <property type="entry name" value="Bact_CD"/>
    <property type="match status" value="1"/>
</dbReference>
<name>A0A2S7XLA7_9GAMM</name>
<organism evidence="5 6">
    <name type="scientific">Aliivibrio sifiae</name>
    <dbReference type="NCBI Taxonomy" id="566293"/>
    <lineage>
        <taxon>Bacteria</taxon>
        <taxon>Pseudomonadati</taxon>
        <taxon>Pseudomonadota</taxon>
        <taxon>Gammaproteobacteria</taxon>
        <taxon>Vibrionales</taxon>
        <taxon>Vibrionaceae</taxon>
        <taxon>Aliivibrio</taxon>
    </lineage>
</organism>
<reference evidence="7" key="3">
    <citation type="journal article" date="2019" name="Int. J. Syst. Evol. Microbiol.">
        <title>The Global Catalogue of Microorganisms (GCM) 10K type strain sequencing project: providing services to taxonomists for standard genome sequencing and annotation.</title>
        <authorList>
            <consortium name="The Broad Institute Genomics Platform"/>
            <consortium name="The Broad Institute Genome Sequencing Center for Infectious Disease"/>
            <person name="Wu L."/>
            <person name="Ma J."/>
        </authorList>
    </citation>
    <scope>NUCLEOTIDE SEQUENCE [LARGE SCALE GENOMIC DNA]</scope>
    <source>
        <strain evidence="7">NBRC 105001</strain>
    </source>
</reference>
<reference evidence="4" key="1">
    <citation type="journal article" date="2014" name="Int. J. Syst. Evol. Microbiol.">
        <title>Complete genome of a new Firmicutes species belonging to the dominant human colonic microbiota ('Ruminococcus bicirculans') reveals two chromosomes and a selective capacity to utilize plant glucans.</title>
        <authorList>
            <consortium name="NISC Comparative Sequencing Program"/>
            <person name="Wegmann U."/>
            <person name="Louis P."/>
            <person name="Goesmann A."/>
            <person name="Henrissat B."/>
            <person name="Duncan S.H."/>
            <person name="Flint H.J."/>
        </authorList>
    </citation>
    <scope>NUCLEOTIDE SEQUENCE</scope>
    <source>
        <strain evidence="4">NBRC 105001</strain>
    </source>
</reference>
<feature type="domain" description="Amidohydrolase 3" evidence="3">
    <location>
        <begin position="43"/>
        <end position="403"/>
    </location>
</feature>
<dbReference type="Gene3D" id="2.30.40.10">
    <property type="entry name" value="Urease, subunit C, domain 1"/>
    <property type="match status" value="1"/>
</dbReference>
<dbReference type="InterPro" id="IPR013108">
    <property type="entry name" value="Amidohydro_3"/>
</dbReference>
<evidence type="ECO:0000256" key="2">
    <source>
        <dbReference type="ARBA" id="ARBA00022801"/>
    </source>
</evidence>
<evidence type="ECO:0000256" key="1">
    <source>
        <dbReference type="ARBA" id="ARBA00022723"/>
    </source>
</evidence>
<dbReference type="GO" id="GO:0004131">
    <property type="term" value="F:cytosine deaminase activity"/>
    <property type="evidence" value="ECO:0007669"/>
    <property type="project" value="TreeGrafter"/>
</dbReference>
<keyword evidence="2" id="KW-0378">Hydrolase</keyword>
<dbReference type="OrthoDB" id="9815027at2"/>
<evidence type="ECO:0000313" key="7">
    <source>
        <dbReference type="Proteomes" id="UP001156660"/>
    </source>
</evidence>
<keyword evidence="1" id="KW-0479">Metal-binding</keyword>
<reference evidence="4" key="4">
    <citation type="submission" date="2023-01" db="EMBL/GenBank/DDBJ databases">
        <title>Draft genome sequence of Aliivibrio sifiae strain NBRC 105001.</title>
        <authorList>
            <person name="Sun Q."/>
            <person name="Mori K."/>
        </authorList>
    </citation>
    <scope>NUCLEOTIDE SEQUENCE</scope>
    <source>
        <strain evidence="4">NBRC 105001</strain>
    </source>
</reference>
<evidence type="ECO:0000313" key="6">
    <source>
        <dbReference type="Proteomes" id="UP000239273"/>
    </source>
</evidence>
<keyword evidence="7" id="KW-1185">Reference proteome</keyword>
<proteinExistence type="predicted"/>
<dbReference type="EMBL" id="BSOU01000013">
    <property type="protein sequence ID" value="GLR76711.1"/>
    <property type="molecule type" value="Genomic_DNA"/>
</dbReference>
<dbReference type="GO" id="GO:0006209">
    <property type="term" value="P:cytosine catabolic process"/>
    <property type="evidence" value="ECO:0007669"/>
    <property type="project" value="TreeGrafter"/>
</dbReference>
<gene>
    <name evidence="4" type="primary">codA</name>
    <name evidence="5" type="ORF">BTO23_09340</name>
    <name evidence="4" type="ORF">GCM10007855_35860</name>
</gene>
<dbReference type="RefSeq" id="WP_060992419.1">
    <property type="nucleotide sequence ID" value="NZ_BSOU01000013.1"/>
</dbReference>
<dbReference type="SUPFAM" id="SSF51556">
    <property type="entry name" value="Metallo-dependent hydrolases"/>
    <property type="match status" value="1"/>
</dbReference>
<dbReference type="InterPro" id="IPR052349">
    <property type="entry name" value="Metallo-hydrolase_Enzymes"/>
</dbReference>
<dbReference type="Proteomes" id="UP000239273">
    <property type="component" value="Unassembled WGS sequence"/>
</dbReference>
<comment type="caution">
    <text evidence="5">The sequence shown here is derived from an EMBL/GenBank/DDBJ whole genome shotgun (WGS) entry which is preliminary data.</text>
</comment>
<dbReference type="Pfam" id="PF07969">
    <property type="entry name" value="Amidohydro_3"/>
    <property type="match status" value="1"/>
</dbReference>
<sequence length="425" mass="47957">MTNLLIKNVALRDQEGLFQILIQDGQFKTIVSNEQDLAFSGDTLDAEGGLANAPFCEPHVHLDTTQTAGEPSWNISGTLFEGIERWSERKKLLTIEDVKSRAKQTLKWQIANGIQHVRTHVDVSDPTLIALKAMLEVKEEMKEWVDIQIVAFPQEGILSYPNGKELLEEAVQLGADVIGAIPHFEFTREYGIESLHYVFELAQKYDRLIDVHCDEIDDEQSRFVETLAALAHKFNMGEKVTASHTTAMHSYNGAYASRLFRLLKMSGINFVANPLVNIHLQGRFDDYPKRRGITRVKEMLASDINVCFGHDDVFDPWYPLGTANMLQVLHMGLHVCQIMGYEQINQGLDLISYKSARTLNIQDNYGIEEGKPGNLIILPAENGFDALRRQVPVRYSIRQGNVISETQPATTTITLDKPEVVSFKR</sequence>